<comment type="catalytic activity">
    <reaction evidence="1">
        <text>Hydrolysis of terminal non-reducing N-acetyl-D-hexosamine residues in N-acetyl-beta-D-hexosaminides.</text>
        <dbReference type="EC" id="3.2.1.52"/>
    </reaction>
</comment>
<evidence type="ECO:0000313" key="8">
    <source>
        <dbReference type="EMBL" id="MBA6154176.1"/>
    </source>
</evidence>
<dbReference type="SUPFAM" id="SSF56601">
    <property type="entry name" value="beta-lactamase/transpeptidase-like"/>
    <property type="match status" value="1"/>
</dbReference>
<dbReference type="Pfam" id="PF00144">
    <property type="entry name" value="Beta-lactamase"/>
    <property type="match status" value="1"/>
</dbReference>
<comment type="similarity">
    <text evidence="2">Belongs to the glycosyl hydrolase 3 family.</text>
</comment>
<dbReference type="PANTHER" id="PTHR30480">
    <property type="entry name" value="BETA-HEXOSAMINIDASE-RELATED"/>
    <property type="match status" value="1"/>
</dbReference>
<evidence type="ECO:0000259" key="6">
    <source>
        <dbReference type="Pfam" id="PF00144"/>
    </source>
</evidence>
<dbReference type="EMBL" id="JACGLT010000015">
    <property type="protein sequence ID" value="MBA6154176.1"/>
    <property type="molecule type" value="Genomic_DNA"/>
</dbReference>
<gene>
    <name evidence="8" type="ORF">H3Z82_15730</name>
</gene>
<dbReference type="RefSeq" id="WP_182206456.1">
    <property type="nucleotide sequence ID" value="NZ_JACGLT010000015.1"/>
</dbReference>
<evidence type="ECO:0000313" key="9">
    <source>
        <dbReference type="Proteomes" id="UP000541857"/>
    </source>
</evidence>
<evidence type="ECO:0000256" key="1">
    <source>
        <dbReference type="ARBA" id="ARBA00001231"/>
    </source>
</evidence>
<organism evidence="8 9">
    <name type="scientific">Gelidibacter maritimus</name>
    <dbReference type="NCBI Taxonomy" id="2761487"/>
    <lineage>
        <taxon>Bacteria</taxon>
        <taxon>Pseudomonadati</taxon>
        <taxon>Bacteroidota</taxon>
        <taxon>Flavobacteriia</taxon>
        <taxon>Flavobacteriales</taxon>
        <taxon>Flavobacteriaceae</taxon>
        <taxon>Gelidibacter</taxon>
    </lineage>
</organism>
<keyword evidence="5" id="KW-0326">Glycosidase</keyword>
<dbReference type="InterPro" id="IPR012338">
    <property type="entry name" value="Beta-lactam/transpept-like"/>
</dbReference>
<name>A0A7W2M7Z3_9FLAO</name>
<keyword evidence="9" id="KW-1185">Reference proteome</keyword>
<evidence type="ECO:0000256" key="5">
    <source>
        <dbReference type="ARBA" id="ARBA00023295"/>
    </source>
</evidence>
<feature type="domain" description="Glycoside hydrolase family 3 N-terminal" evidence="7">
    <location>
        <begin position="48"/>
        <end position="361"/>
    </location>
</feature>
<evidence type="ECO:0000259" key="7">
    <source>
        <dbReference type="Pfam" id="PF00933"/>
    </source>
</evidence>
<feature type="domain" description="Beta-lactamase-related" evidence="6">
    <location>
        <begin position="602"/>
        <end position="950"/>
    </location>
</feature>
<dbReference type="GO" id="GO:0005975">
    <property type="term" value="P:carbohydrate metabolic process"/>
    <property type="evidence" value="ECO:0007669"/>
    <property type="project" value="InterPro"/>
</dbReference>
<protein>
    <recommendedName>
        <fullName evidence="3">beta-N-acetylhexosaminidase</fullName>
        <ecNumber evidence="3">3.2.1.52</ecNumber>
    </recommendedName>
</protein>
<dbReference type="InterPro" id="IPR001764">
    <property type="entry name" value="Glyco_hydro_3_N"/>
</dbReference>
<keyword evidence="4 8" id="KW-0378">Hydrolase</keyword>
<reference evidence="8 9" key="1">
    <citation type="submission" date="2020-07" db="EMBL/GenBank/DDBJ databases">
        <title>Bacterium isolated from marine sediment.</title>
        <authorList>
            <person name="Shang D."/>
        </authorList>
    </citation>
    <scope>NUCLEOTIDE SEQUENCE [LARGE SCALE GENOMIC DNA]</scope>
    <source>
        <strain evidence="8 9">F6074</strain>
    </source>
</reference>
<dbReference type="Proteomes" id="UP000541857">
    <property type="component" value="Unassembled WGS sequence"/>
</dbReference>
<dbReference type="GO" id="GO:0009254">
    <property type="term" value="P:peptidoglycan turnover"/>
    <property type="evidence" value="ECO:0007669"/>
    <property type="project" value="TreeGrafter"/>
</dbReference>
<dbReference type="Gene3D" id="3.20.20.300">
    <property type="entry name" value="Glycoside hydrolase, family 3, N-terminal domain"/>
    <property type="match status" value="1"/>
</dbReference>
<evidence type="ECO:0000256" key="2">
    <source>
        <dbReference type="ARBA" id="ARBA00005336"/>
    </source>
</evidence>
<sequence length="972" mass="109449">MRLVVSLVIIFFISLHSLAQISVNPLLAEDPIAQQKWVDSVYNSLDTRQRVGQLFMARALSNNNKSNEAQIARLINNQQIGGIIYSSGGPVKQAKLNNTYQAISNVPLLIGMDAEWGLSMRLDSTYAFPYNMTLGAITDNKLVEQVGRHIGEHSRRIGVHFNFAPTVDINTNPKNPIIGNRSFGEDRDNVTAKGLAFMKGMQDAGVLANAKHFPGHGDTDTDSHKTLPTINFNARRIDSIELYPYKKLIREGLSSVMVAHLNVPSLEPKDGTPSSLSKHIITNILKERLQFEGLIFTDALEMKGVSNYSKPGDIDLAAFMAGNDVLLISENIPVAIDKIVTAYEAKEISEERLAHSVKKILMAKYKVGLHNFSPIGITDLVKDLNRLKDDLLYEEVMENAITVVRNEKEILPLRHLDTKKIAYVEMGDPIDNSAYLDELRKYTKVHHIKASKLDELITKLQNYNTVIVGFHKSNANPWKPYQFSNKEMVWLYEIARTNTVILNVFARPYTLIDLHSIENIEGIVVSYQNSEISMCKSAQLIFGAIAAKGTLPVSTGEHFKVGDGFIYNSIKSLSYGLPESVGMSSERLNRLDSMAKIAINHKAAPGMQILVARKGKVVYNKAFGKHTYDGKEKVDLDDMYDVASLTKILATLPLLMELEEKGIVSTDTKLSQILPEYKDSNKRNVTLKQMLSHYARLKPWIPFYTATLDDAKKPDPKYYRRVSSPKFNVKVADELYLRHDYPDTIQKLIKDSNLLSSLNYRYSDFPYFILKKYIEKHYDKGLDELVQEHFYQSLGANHTTYNPATIFSNSQLVPTEIDNYYRYQTVHGYVHDMGAAMQNGVGGHAGIFSNSNDVAKIMQMYLQKGYYGGKRYLKTETIDKFNYCYYCGSGVRRGIGFDKPQLGTKGPTCGCVSLSSFGHSGFTGTYAWADPEEEIVYVFLSNRTYPNASNNILLKEGIRTEIQRLIYEAIIE</sequence>
<dbReference type="SUPFAM" id="SSF51445">
    <property type="entry name" value="(Trans)glycosidases"/>
    <property type="match status" value="1"/>
</dbReference>
<dbReference type="PRINTS" id="PR00133">
    <property type="entry name" value="GLHYDRLASE3"/>
</dbReference>
<dbReference type="GO" id="GO:0004563">
    <property type="term" value="F:beta-N-acetylhexosaminidase activity"/>
    <property type="evidence" value="ECO:0007669"/>
    <property type="project" value="UniProtKB-EC"/>
</dbReference>
<dbReference type="InterPro" id="IPR001466">
    <property type="entry name" value="Beta-lactam-related"/>
</dbReference>
<evidence type="ECO:0000256" key="3">
    <source>
        <dbReference type="ARBA" id="ARBA00012663"/>
    </source>
</evidence>
<dbReference type="InterPro" id="IPR050226">
    <property type="entry name" value="NagZ_Beta-hexosaminidase"/>
</dbReference>
<dbReference type="Pfam" id="PF00933">
    <property type="entry name" value="Glyco_hydro_3"/>
    <property type="match status" value="1"/>
</dbReference>
<dbReference type="EC" id="3.2.1.52" evidence="3"/>
<dbReference type="PANTHER" id="PTHR30480:SF13">
    <property type="entry name" value="BETA-HEXOSAMINIDASE"/>
    <property type="match status" value="1"/>
</dbReference>
<comment type="caution">
    <text evidence="8">The sequence shown here is derived from an EMBL/GenBank/DDBJ whole genome shotgun (WGS) entry which is preliminary data.</text>
</comment>
<dbReference type="AlphaFoldDB" id="A0A7W2M7Z3"/>
<dbReference type="Gene3D" id="3.40.50.1700">
    <property type="entry name" value="Glycoside hydrolase family 3 C-terminal domain"/>
    <property type="match status" value="1"/>
</dbReference>
<proteinExistence type="inferred from homology"/>
<dbReference type="InterPro" id="IPR036962">
    <property type="entry name" value="Glyco_hydro_3_N_sf"/>
</dbReference>
<dbReference type="Gene3D" id="3.40.710.10">
    <property type="entry name" value="DD-peptidase/beta-lactamase superfamily"/>
    <property type="match status" value="1"/>
</dbReference>
<evidence type="ECO:0000256" key="4">
    <source>
        <dbReference type="ARBA" id="ARBA00022801"/>
    </source>
</evidence>
<accession>A0A7W2M7Z3</accession>
<dbReference type="InterPro" id="IPR017853">
    <property type="entry name" value="GH"/>
</dbReference>
<dbReference type="InterPro" id="IPR036881">
    <property type="entry name" value="Glyco_hydro_3_C_sf"/>
</dbReference>